<name>A0A840Y638_9PROT</name>
<protein>
    <submittedName>
        <fullName evidence="3">Tripartite-type tricarboxylate transporter receptor subunit TctC</fullName>
    </submittedName>
</protein>
<dbReference type="Gene3D" id="3.40.190.10">
    <property type="entry name" value="Periplasmic binding protein-like II"/>
    <property type="match status" value="1"/>
</dbReference>
<dbReference type="PANTHER" id="PTHR42928:SF5">
    <property type="entry name" value="BLR1237 PROTEIN"/>
    <property type="match status" value="1"/>
</dbReference>
<dbReference type="PANTHER" id="PTHR42928">
    <property type="entry name" value="TRICARBOXYLATE-BINDING PROTEIN"/>
    <property type="match status" value="1"/>
</dbReference>
<dbReference type="PIRSF" id="PIRSF017082">
    <property type="entry name" value="YflP"/>
    <property type="match status" value="1"/>
</dbReference>
<dbReference type="Gene3D" id="3.40.190.150">
    <property type="entry name" value="Bordetella uptake gene, domain 1"/>
    <property type="match status" value="1"/>
</dbReference>
<evidence type="ECO:0000256" key="2">
    <source>
        <dbReference type="SAM" id="SignalP"/>
    </source>
</evidence>
<dbReference type="CDD" id="cd13578">
    <property type="entry name" value="PBP2_Bug27"/>
    <property type="match status" value="1"/>
</dbReference>
<feature type="chain" id="PRO_5032859096" evidence="2">
    <location>
        <begin position="26"/>
        <end position="327"/>
    </location>
</feature>
<dbReference type="EMBL" id="JACIJE010000004">
    <property type="protein sequence ID" value="MBB5689553.1"/>
    <property type="molecule type" value="Genomic_DNA"/>
</dbReference>
<dbReference type="AlphaFoldDB" id="A0A840Y638"/>
<sequence>MTKTLHRRALLGAAALPLLPGLARAQSDWPSRPVRVIVPFPPGQAADIFTRLVADELSKRWPHRVVVENRAGGAGAPALEAGARAAPDGYTLITGTSGTLGVNPSVLPRIPYDAERDFAPISNIFIAPLVLVAHPAQPFQTAAAFAEAARARPGALDCASAGPATSQHMATELLMLRTGLRLNIVHYRGSGPGITDLIAGNVPLMMDSVASALPHIRSGRARALAVTTRARISALPDVPTIAETLVPGYEAVGWSGLVAPAATPAPIITRISADVGAILREPAIVRRIEEMGAIADPTTPEQYAAFIREEIAKWREVARAANVRLDG</sequence>
<dbReference type="Proteomes" id="UP000562254">
    <property type="component" value="Unassembled WGS sequence"/>
</dbReference>
<accession>A0A840Y638</accession>
<keyword evidence="3" id="KW-0675">Receptor</keyword>
<dbReference type="InterPro" id="IPR042100">
    <property type="entry name" value="Bug_dom1"/>
</dbReference>
<evidence type="ECO:0000256" key="1">
    <source>
        <dbReference type="ARBA" id="ARBA00006987"/>
    </source>
</evidence>
<evidence type="ECO:0000313" key="4">
    <source>
        <dbReference type="Proteomes" id="UP000562254"/>
    </source>
</evidence>
<organism evidence="3 4">
    <name type="scientific">Neoroseomonas alkaliterrae</name>
    <dbReference type="NCBI Taxonomy" id="1452450"/>
    <lineage>
        <taxon>Bacteria</taxon>
        <taxon>Pseudomonadati</taxon>
        <taxon>Pseudomonadota</taxon>
        <taxon>Alphaproteobacteria</taxon>
        <taxon>Acetobacterales</taxon>
        <taxon>Acetobacteraceae</taxon>
        <taxon>Neoroseomonas</taxon>
    </lineage>
</organism>
<feature type="signal peptide" evidence="2">
    <location>
        <begin position="1"/>
        <end position="25"/>
    </location>
</feature>
<proteinExistence type="inferred from homology"/>
<dbReference type="RefSeq" id="WP_184483500.1">
    <property type="nucleotide sequence ID" value="NZ_JAAEDJ010000222.1"/>
</dbReference>
<dbReference type="InterPro" id="IPR005064">
    <property type="entry name" value="BUG"/>
</dbReference>
<reference evidence="3 4" key="1">
    <citation type="submission" date="2020-08" db="EMBL/GenBank/DDBJ databases">
        <title>Genomic Encyclopedia of Type Strains, Phase IV (KMG-IV): sequencing the most valuable type-strain genomes for metagenomic binning, comparative biology and taxonomic classification.</title>
        <authorList>
            <person name="Goeker M."/>
        </authorList>
    </citation>
    <scope>NUCLEOTIDE SEQUENCE [LARGE SCALE GENOMIC DNA]</scope>
    <source>
        <strain evidence="3 4">DSM 25895</strain>
    </source>
</reference>
<dbReference type="SUPFAM" id="SSF53850">
    <property type="entry name" value="Periplasmic binding protein-like II"/>
    <property type="match status" value="1"/>
</dbReference>
<dbReference type="Pfam" id="PF03401">
    <property type="entry name" value="TctC"/>
    <property type="match status" value="1"/>
</dbReference>
<keyword evidence="4" id="KW-1185">Reference proteome</keyword>
<comment type="similarity">
    <text evidence="1">Belongs to the UPF0065 (bug) family.</text>
</comment>
<comment type="caution">
    <text evidence="3">The sequence shown here is derived from an EMBL/GenBank/DDBJ whole genome shotgun (WGS) entry which is preliminary data.</text>
</comment>
<gene>
    <name evidence="3" type="ORF">FHS88_001678</name>
</gene>
<keyword evidence="2" id="KW-0732">Signal</keyword>
<evidence type="ECO:0000313" key="3">
    <source>
        <dbReference type="EMBL" id="MBB5689553.1"/>
    </source>
</evidence>